<dbReference type="KEGG" id="cac:CA_C1995"/>
<evidence type="ECO:0000313" key="2">
    <source>
        <dbReference type="Proteomes" id="UP000000814"/>
    </source>
</evidence>
<dbReference type="EMBL" id="AE001437">
    <property type="protein sequence ID" value="AAK79954.1"/>
    <property type="molecule type" value="Genomic_DNA"/>
</dbReference>
<dbReference type="GeneID" id="79984155"/>
<dbReference type="STRING" id="272562.CA_C1995"/>
<dbReference type="PIR" id="G97145">
    <property type="entry name" value="G97145"/>
</dbReference>
<reference evidence="1 2" key="1">
    <citation type="journal article" date="2001" name="J. Bacteriol.">
        <title>Genome sequence and comparative analysis of the solvent-producing bacterium Clostridium acetobutylicum.</title>
        <authorList>
            <person name="Nolling J."/>
            <person name="Breton G."/>
            <person name="Omelchenko M.V."/>
            <person name="Makarova K.S."/>
            <person name="Zeng Q."/>
            <person name="Gibson R."/>
            <person name="Lee H.M."/>
            <person name="Dubois J."/>
            <person name="Qiu D."/>
            <person name="Hitti J."/>
            <person name="Wolf Y.I."/>
            <person name="Tatusov R.L."/>
            <person name="Sabathe F."/>
            <person name="Doucette-Stamm L."/>
            <person name="Soucaille P."/>
            <person name="Daly M.J."/>
            <person name="Bennett G.N."/>
            <person name="Koonin E.V."/>
            <person name="Smith D.R."/>
        </authorList>
    </citation>
    <scope>NUCLEOTIDE SEQUENCE [LARGE SCALE GENOMIC DNA]</scope>
    <source>
        <strain evidence="2">ATCC 824 / DSM 792 / JCM 1419 / LMG 5710 / VKM B-1787</strain>
    </source>
</reference>
<name>Q97HL6_CLOAB</name>
<keyword evidence="2" id="KW-1185">Reference proteome</keyword>
<dbReference type="AlphaFoldDB" id="Q97HL6"/>
<sequence>MLKYNDNTAYEGTVLAIDNFMPERNKDYKTLKVINQIKKSLLK</sequence>
<dbReference type="HOGENOM" id="CLU_3231530_0_0_9"/>
<protein>
    <submittedName>
        <fullName evidence="1">Uncharacterized protein</fullName>
    </submittedName>
</protein>
<accession>Q97HL6</accession>
<dbReference type="PATRIC" id="fig|272562.8.peg.2202"/>
<organism evidence="1 2">
    <name type="scientific">Clostridium acetobutylicum (strain ATCC 824 / DSM 792 / JCM 1419 / IAM 19013 / LMG 5710 / NBRC 13948 / NRRL B-527 / VKM B-1787 / 2291 / W)</name>
    <dbReference type="NCBI Taxonomy" id="272562"/>
    <lineage>
        <taxon>Bacteria</taxon>
        <taxon>Bacillati</taxon>
        <taxon>Bacillota</taxon>
        <taxon>Clostridia</taxon>
        <taxon>Eubacteriales</taxon>
        <taxon>Clostridiaceae</taxon>
        <taxon>Clostridium</taxon>
    </lineage>
</organism>
<proteinExistence type="predicted"/>
<evidence type="ECO:0000313" key="1">
    <source>
        <dbReference type="EMBL" id="AAK79954.1"/>
    </source>
</evidence>
<dbReference type="RefSeq" id="WP_010965295.1">
    <property type="nucleotide sequence ID" value="NC_003030.1"/>
</dbReference>
<dbReference type="Proteomes" id="UP000000814">
    <property type="component" value="Chromosome"/>
</dbReference>
<gene>
    <name evidence="1" type="ordered locus">CA_C1995</name>
</gene>